<feature type="transmembrane region" description="Helical" evidence="1">
    <location>
        <begin position="12"/>
        <end position="29"/>
    </location>
</feature>
<proteinExistence type="predicted"/>
<dbReference type="AlphaFoldDB" id="A0A9K3I3Z6"/>
<feature type="transmembrane region" description="Helical" evidence="1">
    <location>
        <begin position="41"/>
        <end position="57"/>
    </location>
</feature>
<organism evidence="2 3">
    <name type="scientific">Helianthus annuus</name>
    <name type="common">Common sunflower</name>
    <dbReference type="NCBI Taxonomy" id="4232"/>
    <lineage>
        <taxon>Eukaryota</taxon>
        <taxon>Viridiplantae</taxon>
        <taxon>Streptophyta</taxon>
        <taxon>Embryophyta</taxon>
        <taxon>Tracheophyta</taxon>
        <taxon>Spermatophyta</taxon>
        <taxon>Magnoliopsida</taxon>
        <taxon>eudicotyledons</taxon>
        <taxon>Gunneridae</taxon>
        <taxon>Pentapetalae</taxon>
        <taxon>asterids</taxon>
        <taxon>campanulids</taxon>
        <taxon>Asterales</taxon>
        <taxon>Asteraceae</taxon>
        <taxon>Asteroideae</taxon>
        <taxon>Heliantheae alliance</taxon>
        <taxon>Heliantheae</taxon>
        <taxon>Helianthus</taxon>
    </lineage>
</organism>
<keyword evidence="3" id="KW-1185">Reference proteome</keyword>
<protein>
    <submittedName>
        <fullName evidence="2">Uncharacterized protein</fullName>
    </submittedName>
</protein>
<reference evidence="2" key="1">
    <citation type="journal article" date="2017" name="Nature">
        <title>The sunflower genome provides insights into oil metabolism, flowering and Asterid evolution.</title>
        <authorList>
            <person name="Badouin H."/>
            <person name="Gouzy J."/>
            <person name="Grassa C.J."/>
            <person name="Murat F."/>
            <person name="Staton S.E."/>
            <person name="Cottret L."/>
            <person name="Lelandais-Briere C."/>
            <person name="Owens G.L."/>
            <person name="Carrere S."/>
            <person name="Mayjonade B."/>
            <person name="Legrand L."/>
            <person name="Gill N."/>
            <person name="Kane N.C."/>
            <person name="Bowers J.E."/>
            <person name="Hubner S."/>
            <person name="Bellec A."/>
            <person name="Berard A."/>
            <person name="Berges H."/>
            <person name="Blanchet N."/>
            <person name="Boniface M.C."/>
            <person name="Brunel D."/>
            <person name="Catrice O."/>
            <person name="Chaidir N."/>
            <person name="Claudel C."/>
            <person name="Donnadieu C."/>
            <person name="Faraut T."/>
            <person name="Fievet G."/>
            <person name="Helmstetter N."/>
            <person name="King M."/>
            <person name="Knapp S.J."/>
            <person name="Lai Z."/>
            <person name="Le Paslier M.C."/>
            <person name="Lippi Y."/>
            <person name="Lorenzon L."/>
            <person name="Mandel J.R."/>
            <person name="Marage G."/>
            <person name="Marchand G."/>
            <person name="Marquand E."/>
            <person name="Bret-Mestries E."/>
            <person name="Morien E."/>
            <person name="Nambeesan S."/>
            <person name="Nguyen T."/>
            <person name="Pegot-Espagnet P."/>
            <person name="Pouilly N."/>
            <person name="Raftis F."/>
            <person name="Sallet E."/>
            <person name="Schiex T."/>
            <person name="Thomas J."/>
            <person name="Vandecasteele C."/>
            <person name="Vares D."/>
            <person name="Vear F."/>
            <person name="Vautrin S."/>
            <person name="Crespi M."/>
            <person name="Mangin B."/>
            <person name="Burke J.M."/>
            <person name="Salse J."/>
            <person name="Munos S."/>
            <person name="Vincourt P."/>
            <person name="Rieseberg L.H."/>
            <person name="Langlade N.B."/>
        </authorList>
    </citation>
    <scope>NUCLEOTIDE SEQUENCE</scope>
    <source>
        <tissue evidence="2">Leaves</tissue>
    </source>
</reference>
<keyword evidence="1" id="KW-1133">Transmembrane helix</keyword>
<accession>A0A9K3I3Z6</accession>
<sequence>MARMIDDILLLPFYSTFYINIKVTLWTMIIKVARPIRTTTYITYPLIVIPLFVIPLSEEVNRMNMTNVFVLFWKLFTKIMDRVPTLTTCVVIPMEPVDFFFTSRTQTFEVLFCKEFILVRFLVFFFALFFMLQLFRPQIYKI</sequence>
<name>A0A9K3I3Z6_HELAN</name>
<keyword evidence="1" id="KW-0472">Membrane</keyword>
<dbReference type="Gramene" id="mRNA:HanXRQr2_Chr09g0373191">
    <property type="protein sequence ID" value="CDS:HanXRQr2_Chr09g0373191.1"/>
    <property type="gene ID" value="HanXRQr2_Chr09g0373191"/>
</dbReference>
<evidence type="ECO:0000256" key="1">
    <source>
        <dbReference type="SAM" id="Phobius"/>
    </source>
</evidence>
<reference evidence="2" key="2">
    <citation type="submission" date="2020-06" db="EMBL/GenBank/DDBJ databases">
        <title>Helianthus annuus Genome sequencing and assembly Release 2.</title>
        <authorList>
            <person name="Gouzy J."/>
            <person name="Langlade N."/>
            <person name="Munos S."/>
        </authorList>
    </citation>
    <scope>NUCLEOTIDE SEQUENCE</scope>
    <source>
        <tissue evidence="2">Leaves</tissue>
    </source>
</reference>
<dbReference type="EMBL" id="MNCJ02000324">
    <property type="protein sequence ID" value="KAF5789600.1"/>
    <property type="molecule type" value="Genomic_DNA"/>
</dbReference>
<evidence type="ECO:0000313" key="2">
    <source>
        <dbReference type="EMBL" id="KAF5789600.1"/>
    </source>
</evidence>
<feature type="transmembrane region" description="Helical" evidence="1">
    <location>
        <begin position="117"/>
        <end position="135"/>
    </location>
</feature>
<evidence type="ECO:0000313" key="3">
    <source>
        <dbReference type="Proteomes" id="UP000215914"/>
    </source>
</evidence>
<dbReference type="Proteomes" id="UP000215914">
    <property type="component" value="Unassembled WGS sequence"/>
</dbReference>
<gene>
    <name evidence="2" type="ORF">HanXRQr2_Chr09g0373191</name>
</gene>
<comment type="caution">
    <text evidence="2">The sequence shown here is derived from an EMBL/GenBank/DDBJ whole genome shotgun (WGS) entry which is preliminary data.</text>
</comment>
<keyword evidence="1" id="KW-0812">Transmembrane</keyword>